<comment type="similarity">
    <text evidence="1">Belongs to the peptidase M20A family.</text>
</comment>
<dbReference type="Pfam" id="PF01546">
    <property type="entry name" value="Peptidase_M20"/>
    <property type="match status" value="1"/>
</dbReference>
<dbReference type="InterPro" id="IPR002933">
    <property type="entry name" value="Peptidase_M20"/>
</dbReference>
<dbReference type="PANTHER" id="PTHR45962:SF1">
    <property type="entry name" value="N-FATTY-ACYL-AMINO ACID SYNTHASE_HYDROLASE PM20D1"/>
    <property type="match status" value="1"/>
</dbReference>
<dbReference type="PANTHER" id="PTHR45962">
    <property type="entry name" value="N-FATTY-ACYL-AMINO ACID SYNTHASE/HYDROLASE PM20D1"/>
    <property type="match status" value="1"/>
</dbReference>
<dbReference type="GO" id="GO:0046872">
    <property type="term" value="F:metal ion binding"/>
    <property type="evidence" value="ECO:0007669"/>
    <property type="project" value="UniProtKB-KW"/>
</dbReference>
<gene>
    <name evidence="7" type="ORF">METZ01_LOCUS122352</name>
</gene>
<sequence length="495" mass="54710">MKMKNILKWSGSALISLLVFVLIRTFTFGEDVTNVKSVPLLDIDETAFAERFAGGLRIPTVAYTDRSKMNPKAFETFHSYLEKIYPKAHRFLSREIIGDLSLLYLWEGTNPSLNPVLLMAHMDVVPVTDASVDDWTYGPFKGDVADGYIWGRGAMDDKASLFSIMEAVEWLLSEGFTPERTIYISFGYDEEIGGTQGAAKIAERMQLMNVIPEFVLDEGGGLLSGDMLPINSLSAFVAMGEKGYLSLILTANGQGGHSSMPGTETTIGILASAIQKLQENPLPASMTPSIRKMIEAFAPAMPFWMRVFVANQWLLEKPFVKYASGKPTLSALMRTTMAPTIIEGGVKDNVIPPTATAVINFRLRPGDSIDWVLEMVRKIVNDERIDIEIAEGFGSEASNISDTNTPQFDLLATTIRQVFPKTIVVPGLSPGGTDSKHFQGLTSHIYRFIPFDRYQGKIKGVHGTNEKLSIKSLRDGVTFYTQLIRNTDKYSEVGK</sequence>
<accession>A0A381XXL6</accession>
<dbReference type="SUPFAM" id="SSF53187">
    <property type="entry name" value="Zn-dependent exopeptidases"/>
    <property type="match status" value="1"/>
</dbReference>
<dbReference type="CDD" id="cd05674">
    <property type="entry name" value="M20_yscS"/>
    <property type="match status" value="1"/>
</dbReference>
<dbReference type="InterPro" id="IPR011650">
    <property type="entry name" value="Peptidase_M20_dimer"/>
</dbReference>
<evidence type="ECO:0000313" key="7">
    <source>
        <dbReference type="EMBL" id="SVA69498.1"/>
    </source>
</evidence>
<evidence type="ECO:0000259" key="6">
    <source>
        <dbReference type="Pfam" id="PF07687"/>
    </source>
</evidence>
<keyword evidence="5" id="KW-0862">Zinc</keyword>
<dbReference type="GO" id="GO:0008233">
    <property type="term" value="F:peptidase activity"/>
    <property type="evidence" value="ECO:0007669"/>
    <property type="project" value="UniProtKB-KW"/>
</dbReference>
<feature type="domain" description="Peptidase M20 dimerisation" evidence="6">
    <location>
        <begin position="240"/>
        <end position="383"/>
    </location>
</feature>
<keyword evidence="4" id="KW-0378">Hydrolase</keyword>
<dbReference type="Pfam" id="PF07687">
    <property type="entry name" value="M20_dimer"/>
    <property type="match status" value="1"/>
</dbReference>
<reference evidence="7" key="1">
    <citation type="submission" date="2018-05" db="EMBL/GenBank/DDBJ databases">
        <authorList>
            <person name="Lanie J.A."/>
            <person name="Ng W.-L."/>
            <person name="Kazmierczak K.M."/>
            <person name="Andrzejewski T.M."/>
            <person name="Davidsen T.M."/>
            <person name="Wayne K.J."/>
            <person name="Tettelin H."/>
            <person name="Glass J.I."/>
            <person name="Rusch D."/>
            <person name="Podicherti R."/>
            <person name="Tsui H.-C.T."/>
            <person name="Winkler M.E."/>
        </authorList>
    </citation>
    <scope>NUCLEOTIDE SEQUENCE</scope>
</reference>
<dbReference type="FunFam" id="3.40.630.10:FF:000027">
    <property type="entry name" value="N-fatty-acyl-amino acid synthase/hydrolase PM20D1"/>
    <property type="match status" value="1"/>
</dbReference>
<dbReference type="PROSITE" id="PS00758">
    <property type="entry name" value="ARGE_DAPE_CPG2_1"/>
    <property type="match status" value="1"/>
</dbReference>
<proteinExistence type="inferred from homology"/>
<dbReference type="InterPro" id="IPR036264">
    <property type="entry name" value="Bact_exopeptidase_dim_dom"/>
</dbReference>
<dbReference type="GO" id="GO:0006508">
    <property type="term" value="P:proteolysis"/>
    <property type="evidence" value="ECO:0007669"/>
    <property type="project" value="UniProtKB-KW"/>
</dbReference>
<evidence type="ECO:0000256" key="5">
    <source>
        <dbReference type="ARBA" id="ARBA00022833"/>
    </source>
</evidence>
<dbReference type="Gene3D" id="3.40.630.10">
    <property type="entry name" value="Zn peptidases"/>
    <property type="match status" value="1"/>
</dbReference>
<evidence type="ECO:0000256" key="4">
    <source>
        <dbReference type="ARBA" id="ARBA00022801"/>
    </source>
</evidence>
<keyword evidence="2" id="KW-0645">Protease</keyword>
<dbReference type="Gene3D" id="1.10.150.900">
    <property type="match status" value="1"/>
</dbReference>
<name>A0A381XXL6_9ZZZZ</name>
<dbReference type="InterPro" id="IPR047177">
    <property type="entry name" value="Pept_M20A"/>
</dbReference>
<evidence type="ECO:0000256" key="3">
    <source>
        <dbReference type="ARBA" id="ARBA00022723"/>
    </source>
</evidence>
<organism evidence="7">
    <name type="scientific">marine metagenome</name>
    <dbReference type="NCBI Taxonomy" id="408172"/>
    <lineage>
        <taxon>unclassified sequences</taxon>
        <taxon>metagenomes</taxon>
        <taxon>ecological metagenomes</taxon>
    </lineage>
</organism>
<dbReference type="SUPFAM" id="SSF55031">
    <property type="entry name" value="Bacterial exopeptidase dimerisation domain"/>
    <property type="match status" value="1"/>
</dbReference>
<dbReference type="AlphaFoldDB" id="A0A381XXL6"/>
<dbReference type="EMBL" id="UINC01016747">
    <property type="protein sequence ID" value="SVA69498.1"/>
    <property type="molecule type" value="Genomic_DNA"/>
</dbReference>
<evidence type="ECO:0000256" key="1">
    <source>
        <dbReference type="ARBA" id="ARBA00006247"/>
    </source>
</evidence>
<dbReference type="InterPro" id="IPR001261">
    <property type="entry name" value="ArgE/DapE_CS"/>
</dbReference>
<evidence type="ECO:0000256" key="2">
    <source>
        <dbReference type="ARBA" id="ARBA00022670"/>
    </source>
</evidence>
<dbReference type="Gene3D" id="3.30.70.360">
    <property type="match status" value="1"/>
</dbReference>
<keyword evidence="3" id="KW-0479">Metal-binding</keyword>
<protein>
    <recommendedName>
        <fullName evidence="6">Peptidase M20 dimerisation domain-containing protein</fullName>
    </recommendedName>
</protein>